<accession>A0A7I7P8X8</accession>
<dbReference type="RefSeq" id="WP_083089362.1">
    <property type="nucleotide sequence ID" value="NZ_AP022583.1"/>
</dbReference>
<dbReference type="Pfam" id="PF10708">
    <property type="entry name" value="DUF2510"/>
    <property type="match status" value="1"/>
</dbReference>
<sequence length="201" mass="21469">MTTEPRAPDWYPDPSGKPGLMYWDGQQWHTSIPAMPTPITEAAPEAQRRSRTKIALILGAVVVLAVAMLVAVPVIVQKVWNTAPPSPGLSADVLAPFAREWKGMRESVVIDRTGHGHFHYMNMKACASCSMAEMPYSTFEFTLTSVSSGTASGHITASSDPHFPVGEPVAATLASQDTIEWAIGGKKVGLFCGSNPAWCGG</sequence>
<feature type="transmembrane region" description="Helical" evidence="1">
    <location>
        <begin position="54"/>
        <end position="76"/>
    </location>
</feature>
<reference evidence="3" key="3">
    <citation type="submission" date="2020-02" db="EMBL/GenBank/DDBJ databases">
        <authorList>
            <person name="Matsumoto Y."/>
            <person name="Motooka D."/>
            <person name="Nakamura S."/>
        </authorList>
    </citation>
    <scope>NUCLEOTIDE SEQUENCE</scope>
    <source>
        <strain evidence="3">JCM 16367</strain>
    </source>
</reference>
<dbReference type="KEGG" id="mnv:MNVI_03500"/>
<evidence type="ECO:0000313" key="6">
    <source>
        <dbReference type="Proteomes" id="UP000466894"/>
    </source>
</evidence>
<keyword evidence="1" id="KW-0472">Membrane</keyword>
<evidence type="ECO:0000259" key="2">
    <source>
        <dbReference type="Pfam" id="PF10708"/>
    </source>
</evidence>
<dbReference type="Proteomes" id="UP000192374">
    <property type="component" value="Unassembled WGS sequence"/>
</dbReference>
<evidence type="ECO:0000313" key="3">
    <source>
        <dbReference type="EMBL" id="BBY05032.1"/>
    </source>
</evidence>
<evidence type="ECO:0000313" key="4">
    <source>
        <dbReference type="EMBL" id="ORB11500.1"/>
    </source>
</evidence>
<reference evidence="4 5" key="1">
    <citation type="submission" date="2017-02" db="EMBL/GenBank/DDBJ databases">
        <title>The new phylogeny of genus Mycobacterium.</title>
        <authorList>
            <person name="Tortoli E."/>
            <person name="Trovato A."/>
            <person name="Cirillo D.M."/>
        </authorList>
    </citation>
    <scope>NUCLEOTIDE SEQUENCE [LARGE SCALE GENOMIC DNA]</scope>
    <source>
        <strain evidence="4 5">DSM 45145</strain>
    </source>
</reference>
<name>A0A7I7P8X8_9MYCO</name>
<organism evidence="3 6">
    <name type="scientific">Mycobacterium noviomagense</name>
    <dbReference type="NCBI Taxonomy" id="459858"/>
    <lineage>
        <taxon>Bacteria</taxon>
        <taxon>Bacillati</taxon>
        <taxon>Actinomycetota</taxon>
        <taxon>Actinomycetes</taxon>
        <taxon>Mycobacteriales</taxon>
        <taxon>Mycobacteriaceae</taxon>
        <taxon>Mycobacterium</taxon>
    </lineage>
</organism>
<keyword evidence="1" id="KW-1133">Transmembrane helix</keyword>
<evidence type="ECO:0000256" key="1">
    <source>
        <dbReference type="SAM" id="Phobius"/>
    </source>
</evidence>
<protein>
    <recommendedName>
        <fullName evidence="2">DUF2510 domain-containing protein</fullName>
    </recommendedName>
</protein>
<keyword evidence="5" id="KW-1185">Reference proteome</keyword>
<feature type="domain" description="DUF2510" evidence="2">
    <location>
        <begin position="10"/>
        <end position="29"/>
    </location>
</feature>
<dbReference type="Proteomes" id="UP000466894">
    <property type="component" value="Chromosome"/>
</dbReference>
<dbReference type="OrthoDB" id="4463773at2"/>
<proteinExistence type="predicted"/>
<dbReference type="InterPro" id="IPR018929">
    <property type="entry name" value="DUF2510"/>
</dbReference>
<dbReference type="AlphaFoldDB" id="A0A7I7P8X8"/>
<gene>
    <name evidence="4" type="ORF">BST37_19175</name>
    <name evidence="3" type="ORF">MNVI_03500</name>
</gene>
<dbReference type="EMBL" id="MVIC01000049">
    <property type="protein sequence ID" value="ORB11500.1"/>
    <property type="molecule type" value="Genomic_DNA"/>
</dbReference>
<reference evidence="3 6" key="2">
    <citation type="journal article" date="2019" name="Emerg. Microbes Infect.">
        <title>Comprehensive subspecies identification of 175 nontuberculous mycobacteria species based on 7547 genomic profiles.</title>
        <authorList>
            <person name="Matsumoto Y."/>
            <person name="Kinjo T."/>
            <person name="Motooka D."/>
            <person name="Nabeya D."/>
            <person name="Jung N."/>
            <person name="Uechi K."/>
            <person name="Horii T."/>
            <person name="Iida T."/>
            <person name="Fujita J."/>
            <person name="Nakamura S."/>
        </authorList>
    </citation>
    <scope>NUCLEOTIDE SEQUENCE [LARGE SCALE GENOMIC DNA]</scope>
    <source>
        <strain evidence="3 6">JCM 16367</strain>
    </source>
</reference>
<evidence type="ECO:0000313" key="5">
    <source>
        <dbReference type="Proteomes" id="UP000192374"/>
    </source>
</evidence>
<dbReference type="EMBL" id="AP022583">
    <property type="protein sequence ID" value="BBY05032.1"/>
    <property type="molecule type" value="Genomic_DNA"/>
</dbReference>
<keyword evidence="1" id="KW-0812">Transmembrane</keyword>